<proteinExistence type="predicted"/>
<dbReference type="EMBL" id="JAESDN010000014">
    <property type="protein sequence ID" value="KAG7041957.1"/>
    <property type="molecule type" value="Genomic_DNA"/>
</dbReference>
<dbReference type="Proteomes" id="UP000699042">
    <property type="component" value="Unassembled WGS sequence"/>
</dbReference>
<keyword evidence="3" id="KW-1185">Reference proteome</keyword>
<accession>A0A9P7QSX4</accession>
<evidence type="ECO:0000313" key="3">
    <source>
        <dbReference type="Proteomes" id="UP000699042"/>
    </source>
</evidence>
<gene>
    <name evidence="2" type="ORF">JMJ77_012473</name>
</gene>
<name>A0A9P7QSX4_9PEZI</name>
<sequence>MRLSTPSTNRTWLRTLRTAITFSVRKTQRMFCSMSRLDRPPTDPTPTAD</sequence>
<protein>
    <recommendedName>
        <fullName evidence="1">PH domain-containing protein</fullName>
    </recommendedName>
</protein>
<comment type="caution">
    <text evidence="2">The sequence shown here is derived from an EMBL/GenBank/DDBJ whole genome shotgun (WGS) entry which is preliminary data.</text>
</comment>
<evidence type="ECO:0000259" key="1">
    <source>
        <dbReference type="PROSITE" id="PS50003"/>
    </source>
</evidence>
<dbReference type="AlphaFoldDB" id="A0A9P7QSX4"/>
<dbReference type="InterPro" id="IPR001849">
    <property type="entry name" value="PH_domain"/>
</dbReference>
<dbReference type="PROSITE" id="PS50003">
    <property type="entry name" value="PH_DOMAIN"/>
    <property type="match status" value="1"/>
</dbReference>
<feature type="domain" description="PH" evidence="1">
    <location>
        <begin position="1"/>
        <end position="21"/>
    </location>
</feature>
<evidence type="ECO:0000313" key="2">
    <source>
        <dbReference type="EMBL" id="KAG7041957.1"/>
    </source>
</evidence>
<organism evidence="2 3">
    <name type="scientific">Colletotrichum scovillei</name>
    <dbReference type="NCBI Taxonomy" id="1209932"/>
    <lineage>
        <taxon>Eukaryota</taxon>
        <taxon>Fungi</taxon>
        <taxon>Dikarya</taxon>
        <taxon>Ascomycota</taxon>
        <taxon>Pezizomycotina</taxon>
        <taxon>Sordariomycetes</taxon>
        <taxon>Hypocreomycetidae</taxon>
        <taxon>Glomerellales</taxon>
        <taxon>Glomerellaceae</taxon>
        <taxon>Colletotrichum</taxon>
        <taxon>Colletotrichum acutatum species complex</taxon>
    </lineage>
</organism>
<reference evidence="2" key="1">
    <citation type="submission" date="2021-05" db="EMBL/GenBank/DDBJ databases">
        <title>Comparative genomics of three Colletotrichum scovillei strains and genetic complementation revealed genes involved fungal growth and virulence on chili pepper.</title>
        <authorList>
            <person name="Hsieh D.-K."/>
            <person name="Chuang S.-C."/>
            <person name="Chen C.-Y."/>
            <person name="Chao Y.-T."/>
            <person name="Lu M.-Y.J."/>
            <person name="Lee M.-H."/>
            <person name="Shih M.-C."/>
        </authorList>
    </citation>
    <scope>NUCLEOTIDE SEQUENCE</scope>
    <source>
        <strain evidence="2">Coll-153</strain>
    </source>
</reference>